<dbReference type="InterPro" id="IPR000719">
    <property type="entry name" value="Prot_kinase_dom"/>
</dbReference>
<organism evidence="13">
    <name type="scientific">Octopus bimaculoides</name>
    <name type="common">California two-spotted octopus</name>
    <dbReference type="NCBI Taxonomy" id="37653"/>
    <lineage>
        <taxon>Eukaryota</taxon>
        <taxon>Metazoa</taxon>
        <taxon>Spiralia</taxon>
        <taxon>Lophotrochozoa</taxon>
        <taxon>Mollusca</taxon>
        <taxon>Cephalopoda</taxon>
        <taxon>Coleoidea</taxon>
        <taxon>Octopodiformes</taxon>
        <taxon>Octopoda</taxon>
        <taxon>Incirrata</taxon>
        <taxon>Octopodidae</taxon>
        <taxon>Octopus</taxon>
    </lineage>
</organism>
<dbReference type="InterPro" id="IPR011009">
    <property type="entry name" value="Kinase-like_dom_sf"/>
</dbReference>
<dbReference type="InterPro" id="IPR017441">
    <property type="entry name" value="Protein_kinase_ATP_BS"/>
</dbReference>
<feature type="domain" description="Protein kinase" evidence="12">
    <location>
        <begin position="19"/>
        <end position="95"/>
    </location>
</feature>
<evidence type="ECO:0000256" key="9">
    <source>
        <dbReference type="ARBA" id="ARBA00047899"/>
    </source>
</evidence>
<keyword evidence="6 11" id="KW-0547">Nucleotide-binding</keyword>
<sequence length="95" mass="11049">MANLANIHAKETVISDDYKITDKVLGLGINGKVLECYHRKTWEKYALKVLRDEPKSRREVDLHLRANGCKNIVKIIDVYYHPFPKVPSILVVMEW</sequence>
<gene>
    <name evidence="13" type="ORF">OCBIM_22034604mg</name>
</gene>
<evidence type="ECO:0000256" key="3">
    <source>
        <dbReference type="ARBA" id="ARBA00022527"/>
    </source>
</evidence>
<evidence type="ECO:0000256" key="6">
    <source>
        <dbReference type="ARBA" id="ARBA00022741"/>
    </source>
</evidence>
<comment type="catalytic activity">
    <reaction evidence="10">
        <text>L-seryl-[protein] + ATP = O-phospho-L-seryl-[protein] + ADP + H(+)</text>
        <dbReference type="Rhea" id="RHEA:17989"/>
        <dbReference type="Rhea" id="RHEA-COMP:9863"/>
        <dbReference type="Rhea" id="RHEA-COMP:11604"/>
        <dbReference type="ChEBI" id="CHEBI:15378"/>
        <dbReference type="ChEBI" id="CHEBI:29999"/>
        <dbReference type="ChEBI" id="CHEBI:30616"/>
        <dbReference type="ChEBI" id="CHEBI:83421"/>
        <dbReference type="ChEBI" id="CHEBI:456216"/>
        <dbReference type="EC" id="2.7.11.1"/>
    </reaction>
</comment>
<keyword evidence="7" id="KW-0418">Kinase</keyword>
<evidence type="ECO:0000256" key="4">
    <source>
        <dbReference type="ARBA" id="ARBA00022553"/>
    </source>
</evidence>
<keyword evidence="4" id="KW-0597">Phosphoprotein</keyword>
<evidence type="ECO:0000259" key="12">
    <source>
        <dbReference type="PROSITE" id="PS50011"/>
    </source>
</evidence>
<keyword evidence="8 11" id="KW-0067">ATP-binding</keyword>
<dbReference type="PROSITE" id="PS00107">
    <property type="entry name" value="PROTEIN_KINASE_ATP"/>
    <property type="match status" value="1"/>
</dbReference>
<dbReference type="SUPFAM" id="SSF56112">
    <property type="entry name" value="Protein kinase-like (PK-like)"/>
    <property type="match status" value="1"/>
</dbReference>
<accession>A0A0L8GF58</accession>
<dbReference type="AlphaFoldDB" id="A0A0L8GF58"/>
<comment type="similarity">
    <text evidence="1">Belongs to the protein kinase superfamily. CAMK Ser/Thr protein kinase family.</text>
</comment>
<evidence type="ECO:0000256" key="11">
    <source>
        <dbReference type="PROSITE-ProRule" id="PRU10141"/>
    </source>
</evidence>
<evidence type="ECO:0000256" key="7">
    <source>
        <dbReference type="ARBA" id="ARBA00022777"/>
    </source>
</evidence>
<feature type="binding site" evidence="11">
    <location>
        <position position="48"/>
    </location>
    <ligand>
        <name>ATP</name>
        <dbReference type="ChEBI" id="CHEBI:30616"/>
    </ligand>
</feature>
<evidence type="ECO:0000256" key="5">
    <source>
        <dbReference type="ARBA" id="ARBA00022679"/>
    </source>
</evidence>
<dbReference type="EC" id="2.7.11.1" evidence="2"/>
<comment type="catalytic activity">
    <reaction evidence="9">
        <text>L-threonyl-[protein] + ATP = O-phospho-L-threonyl-[protein] + ADP + H(+)</text>
        <dbReference type="Rhea" id="RHEA:46608"/>
        <dbReference type="Rhea" id="RHEA-COMP:11060"/>
        <dbReference type="Rhea" id="RHEA-COMP:11605"/>
        <dbReference type="ChEBI" id="CHEBI:15378"/>
        <dbReference type="ChEBI" id="CHEBI:30013"/>
        <dbReference type="ChEBI" id="CHEBI:30616"/>
        <dbReference type="ChEBI" id="CHEBI:61977"/>
        <dbReference type="ChEBI" id="CHEBI:456216"/>
        <dbReference type="EC" id="2.7.11.1"/>
    </reaction>
</comment>
<reference evidence="13" key="1">
    <citation type="submission" date="2015-07" db="EMBL/GenBank/DDBJ databases">
        <title>MeaNS - Measles Nucleotide Surveillance Program.</title>
        <authorList>
            <person name="Tran T."/>
            <person name="Druce J."/>
        </authorList>
    </citation>
    <scope>NUCLEOTIDE SEQUENCE</scope>
    <source>
        <strain evidence="13">UCB-OBI-ISO-001</strain>
        <tissue evidence="13">Gonad</tissue>
    </source>
</reference>
<evidence type="ECO:0000313" key="13">
    <source>
        <dbReference type="EMBL" id="KOF75499.1"/>
    </source>
</evidence>
<evidence type="ECO:0000256" key="10">
    <source>
        <dbReference type="ARBA" id="ARBA00048679"/>
    </source>
</evidence>
<dbReference type="PROSITE" id="PS50011">
    <property type="entry name" value="PROTEIN_KINASE_DOM"/>
    <property type="match status" value="1"/>
</dbReference>
<evidence type="ECO:0000256" key="2">
    <source>
        <dbReference type="ARBA" id="ARBA00012513"/>
    </source>
</evidence>
<dbReference type="STRING" id="37653.A0A0L8GF58"/>
<keyword evidence="5" id="KW-0808">Transferase</keyword>
<proteinExistence type="inferred from homology"/>
<dbReference type="OrthoDB" id="40902at2759"/>
<dbReference type="Gene3D" id="3.30.200.20">
    <property type="entry name" value="Phosphorylase Kinase, domain 1"/>
    <property type="match status" value="1"/>
</dbReference>
<dbReference type="FunFam" id="3.30.200.20:FF:000156">
    <property type="entry name" value="MAP kinase-activated protein kinase 3"/>
    <property type="match status" value="1"/>
</dbReference>
<protein>
    <recommendedName>
        <fullName evidence="2">non-specific serine/threonine protein kinase</fullName>
        <ecNumber evidence="2">2.7.11.1</ecNumber>
    </recommendedName>
</protein>
<dbReference type="EMBL" id="KQ422087">
    <property type="protein sequence ID" value="KOF75499.1"/>
    <property type="molecule type" value="Genomic_DNA"/>
</dbReference>
<name>A0A0L8GF58_OCTBM</name>
<evidence type="ECO:0000256" key="1">
    <source>
        <dbReference type="ARBA" id="ARBA00006692"/>
    </source>
</evidence>
<evidence type="ECO:0000256" key="8">
    <source>
        <dbReference type="ARBA" id="ARBA00022840"/>
    </source>
</evidence>
<keyword evidence="3" id="KW-0723">Serine/threonine-protein kinase</keyword>
<dbReference type="GO" id="GO:0005524">
    <property type="term" value="F:ATP binding"/>
    <property type="evidence" value="ECO:0007669"/>
    <property type="project" value="UniProtKB-UniRule"/>
</dbReference>
<dbReference type="GO" id="GO:0004674">
    <property type="term" value="F:protein serine/threonine kinase activity"/>
    <property type="evidence" value="ECO:0007669"/>
    <property type="project" value="UniProtKB-KW"/>
</dbReference>